<dbReference type="Proteomes" id="UP000266673">
    <property type="component" value="Unassembled WGS sequence"/>
</dbReference>
<evidence type="ECO:0000313" key="1">
    <source>
        <dbReference type="EMBL" id="RIB25052.1"/>
    </source>
</evidence>
<sequence length="254" mass="28966">MDNPLFKRKVLRNAFNTAIDSILNDHSSDFLLKNKLSLNDEWCVSDARFLGFEKALVCGEACPTCYSGSNSRNHEKISLASQVINDDSELVKNLEEDAKEDFMKPFQCMKVEAPTNIKEIYEELANVILEILDSLNNIWKNPAFEIQFADAERQSLASKNRKEDGKEKCPNMMLMEENKGKLYELMFLECFCLGCKPDRNEFGIIGIQVAGNIMYLNIIVKDEDEIHCLYYLFSANSNITSSTSTTNSDDEMKE</sequence>
<name>A0A397VTF5_9GLOM</name>
<accession>A0A397VTF5</accession>
<evidence type="ECO:0000313" key="2">
    <source>
        <dbReference type="Proteomes" id="UP000266673"/>
    </source>
</evidence>
<dbReference type="AlphaFoldDB" id="A0A397VTF5"/>
<keyword evidence="2" id="KW-1185">Reference proteome</keyword>
<dbReference type="EMBL" id="QKWP01000189">
    <property type="protein sequence ID" value="RIB25052.1"/>
    <property type="molecule type" value="Genomic_DNA"/>
</dbReference>
<comment type="caution">
    <text evidence="1">The sequence shown here is derived from an EMBL/GenBank/DDBJ whole genome shotgun (WGS) entry which is preliminary data.</text>
</comment>
<reference evidence="1 2" key="1">
    <citation type="submission" date="2018-06" db="EMBL/GenBank/DDBJ databases">
        <title>Comparative genomics reveals the genomic features of Rhizophagus irregularis, R. cerebriforme, R. diaphanum and Gigaspora rosea, and their symbiotic lifestyle signature.</title>
        <authorList>
            <person name="Morin E."/>
            <person name="San Clemente H."/>
            <person name="Chen E.C.H."/>
            <person name="De La Providencia I."/>
            <person name="Hainaut M."/>
            <person name="Kuo A."/>
            <person name="Kohler A."/>
            <person name="Murat C."/>
            <person name="Tang N."/>
            <person name="Roy S."/>
            <person name="Loubradou J."/>
            <person name="Henrissat B."/>
            <person name="Grigoriev I.V."/>
            <person name="Corradi N."/>
            <person name="Roux C."/>
            <person name="Martin F.M."/>
        </authorList>
    </citation>
    <scope>NUCLEOTIDE SEQUENCE [LARGE SCALE GENOMIC DNA]</scope>
    <source>
        <strain evidence="1 2">DAOM 194757</strain>
    </source>
</reference>
<organism evidence="1 2">
    <name type="scientific">Gigaspora rosea</name>
    <dbReference type="NCBI Taxonomy" id="44941"/>
    <lineage>
        <taxon>Eukaryota</taxon>
        <taxon>Fungi</taxon>
        <taxon>Fungi incertae sedis</taxon>
        <taxon>Mucoromycota</taxon>
        <taxon>Glomeromycotina</taxon>
        <taxon>Glomeromycetes</taxon>
        <taxon>Diversisporales</taxon>
        <taxon>Gigasporaceae</taxon>
        <taxon>Gigaspora</taxon>
    </lineage>
</organism>
<protein>
    <submittedName>
        <fullName evidence="1">Uncharacterized protein</fullName>
    </submittedName>
</protein>
<proteinExistence type="predicted"/>
<gene>
    <name evidence="1" type="ORF">C2G38_2166842</name>
</gene>